<organism evidence="2 3">
    <name type="scientific">Halobacillus andaensis</name>
    <dbReference type="NCBI Taxonomy" id="1176239"/>
    <lineage>
        <taxon>Bacteria</taxon>
        <taxon>Bacillati</taxon>
        <taxon>Bacillota</taxon>
        <taxon>Bacilli</taxon>
        <taxon>Bacillales</taxon>
        <taxon>Bacillaceae</taxon>
        <taxon>Halobacillus</taxon>
    </lineage>
</organism>
<reference evidence="2" key="2">
    <citation type="submission" date="2020-09" db="EMBL/GenBank/DDBJ databases">
        <authorList>
            <person name="Sun Q."/>
            <person name="Zhou Y."/>
        </authorList>
    </citation>
    <scope>NUCLEOTIDE SEQUENCE</scope>
    <source>
        <strain evidence="2">CGMCC 1.12153</strain>
    </source>
</reference>
<name>A0A917B6E8_HALAA</name>
<dbReference type="Proteomes" id="UP000660110">
    <property type="component" value="Unassembled WGS sequence"/>
</dbReference>
<protein>
    <submittedName>
        <fullName evidence="2">N-acetyltransferase</fullName>
    </submittedName>
</protein>
<dbReference type="GO" id="GO:0016747">
    <property type="term" value="F:acyltransferase activity, transferring groups other than amino-acyl groups"/>
    <property type="evidence" value="ECO:0007669"/>
    <property type="project" value="InterPro"/>
</dbReference>
<reference evidence="2" key="1">
    <citation type="journal article" date="2014" name="Int. J. Syst. Evol. Microbiol.">
        <title>Complete genome sequence of Corynebacterium casei LMG S-19264T (=DSM 44701T), isolated from a smear-ripened cheese.</title>
        <authorList>
            <consortium name="US DOE Joint Genome Institute (JGI-PGF)"/>
            <person name="Walter F."/>
            <person name="Albersmeier A."/>
            <person name="Kalinowski J."/>
            <person name="Ruckert C."/>
        </authorList>
    </citation>
    <scope>NUCLEOTIDE SEQUENCE</scope>
    <source>
        <strain evidence="2">CGMCC 1.12153</strain>
    </source>
</reference>
<dbReference type="InterPro" id="IPR000182">
    <property type="entry name" value="GNAT_dom"/>
</dbReference>
<dbReference type="InterPro" id="IPR017255">
    <property type="entry name" value="AcTrfase_GNAT_prd"/>
</dbReference>
<keyword evidence="3" id="KW-1185">Reference proteome</keyword>
<dbReference type="PANTHER" id="PTHR43415">
    <property type="entry name" value="SPERMIDINE N(1)-ACETYLTRANSFERASE"/>
    <property type="match status" value="1"/>
</dbReference>
<dbReference type="Gene3D" id="3.40.630.30">
    <property type="match status" value="1"/>
</dbReference>
<accession>A0A917B6E8</accession>
<feature type="domain" description="N-acetyltransferase" evidence="1">
    <location>
        <begin position="1"/>
        <end position="164"/>
    </location>
</feature>
<sequence length="165" mass="18825">MKIKELHRDDVKVFLELTDQVEREAAYMLMEPGERKSGHQLEKVKAFINDPHSTILIAEAENQWIGYALAFGGKANRNQHTISIVLGVIQDFQGKGAGSSLLNSLEEWARERGIHRIELTTVVKNTAAVHLYKKNGYEIEGCKRDSLKMNNTYVDEYYMAKLLWG</sequence>
<dbReference type="EMBL" id="BMEL01000003">
    <property type="protein sequence ID" value="GGF25761.1"/>
    <property type="molecule type" value="Genomic_DNA"/>
</dbReference>
<dbReference type="Pfam" id="PF00583">
    <property type="entry name" value="Acetyltransf_1"/>
    <property type="match status" value="1"/>
</dbReference>
<proteinExistence type="predicted"/>
<dbReference type="PROSITE" id="PS51186">
    <property type="entry name" value="GNAT"/>
    <property type="match status" value="1"/>
</dbReference>
<dbReference type="RefSeq" id="WP_229735306.1">
    <property type="nucleotide sequence ID" value="NZ_BMEL01000003.1"/>
</dbReference>
<evidence type="ECO:0000313" key="2">
    <source>
        <dbReference type="EMBL" id="GGF25761.1"/>
    </source>
</evidence>
<dbReference type="SUPFAM" id="SSF55729">
    <property type="entry name" value="Acyl-CoA N-acyltransferases (Nat)"/>
    <property type="match status" value="1"/>
</dbReference>
<dbReference type="PIRSF" id="PIRSF037663">
    <property type="entry name" value="Acetyltransf_GNAT_prd"/>
    <property type="match status" value="1"/>
</dbReference>
<dbReference type="AlphaFoldDB" id="A0A917B6E8"/>
<dbReference type="InterPro" id="IPR016181">
    <property type="entry name" value="Acyl_CoA_acyltransferase"/>
</dbReference>
<gene>
    <name evidence="2" type="ORF">GCM10010954_25850</name>
</gene>
<evidence type="ECO:0000313" key="3">
    <source>
        <dbReference type="Proteomes" id="UP000660110"/>
    </source>
</evidence>
<comment type="caution">
    <text evidence="2">The sequence shown here is derived from an EMBL/GenBank/DDBJ whole genome shotgun (WGS) entry which is preliminary data.</text>
</comment>
<dbReference type="PANTHER" id="PTHR43415:SF3">
    <property type="entry name" value="GNAT-FAMILY ACETYLTRANSFERASE"/>
    <property type="match status" value="1"/>
</dbReference>
<evidence type="ECO:0000259" key="1">
    <source>
        <dbReference type="PROSITE" id="PS51186"/>
    </source>
</evidence>
<dbReference type="CDD" id="cd04301">
    <property type="entry name" value="NAT_SF"/>
    <property type="match status" value="1"/>
</dbReference>